<dbReference type="PANTHER" id="PTHR48075:SF5">
    <property type="entry name" value="3-HYDROXYBUTYRYL-COA DEHYDROGENASE"/>
    <property type="match status" value="1"/>
</dbReference>
<evidence type="ECO:0000313" key="7">
    <source>
        <dbReference type="EMBL" id="MBD3941862.1"/>
    </source>
</evidence>
<protein>
    <submittedName>
        <fullName evidence="7">3-hydroxyacyl-CoA dehydrogenase family protein</fullName>
    </submittedName>
</protein>
<dbReference type="SUPFAM" id="SSF51735">
    <property type="entry name" value="NAD(P)-binding Rossmann-fold domains"/>
    <property type="match status" value="1"/>
</dbReference>
<accession>A0ABR8NMH1</accession>
<dbReference type="InterPro" id="IPR036291">
    <property type="entry name" value="NAD(P)-bd_dom_sf"/>
</dbReference>
<reference evidence="7 8" key="1">
    <citation type="submission" date="2020-09" db="EMBL/GenBank/DDBJ databases">
        <title>Isolation and identification of active actinomycetes.</title>
        <authorList>
            <person name="Li X."/>
        </authorList>
    </citation>
    <scope>NUCLEOTIDE SEQUENCE [LARGE SCALE GENOMIC DNA]</scope>
    <source>
        <strain evidence="7 8">NEAU-LLC</strain>
    </source>
</reference>
<feature type="domain" description="3-hydroxyacyl-CoA dehydrogenase C-terminal" evidence="5">
    <location>
        <begin position="245"/>
        <end position="340"/>
    </location>
</feature>
<feature type="domain" description="3-hydroxyacyl-CoA dehydrogenase NAD binding" evidence="6">
    <location>
        <begin position="66"/>
        <end position="242"/>
    </location>
</feature>
<feature type="compositionally biased region" description="Polar residues" evidence="4">
    <location>
        <begin position="49"/>
        <end position="60"/>
    </location>
</feature>
<dbReference type="InterPro" id="IPR013328">
    <property type="entry name" value="6PGD_dom2"/>
</dbReference>
<evidence type="ECO:0000256" key="3">
    <source>
        <dbReference type="ARBA" id="ARBA00023002"/>
    </source>
</evidence>
<keyword evidence="8" id="KW-1185">Reference proteome</keyword>
<dbReference type="PANTHER" id="PTHR48075">
    <property type="entry name" value="3-HYDROXYACYL-COA DEHYDROGENASE FAMILY PROTEIN"/>
    <property type="match status" value="1"/>
</dbReference>
<dbReference type="InterPro" id="IPR008927">
    <property type="entry name" value="6-PGluconate_DH-like_C_sf"/>
</dbReference>
<dbReference type="InterPro" id="IPR006176">
    <property type="entry name" value="3-OHacyl-CoA_DH_NAD-bd"/>
</dbReference>
<proteinExistence type="inferred from homology"/>
<dbReference type="SUPFAM" id="SSF48179">
    <property type="entry name" value="6-phosphogluconate dehydrogenase C-terminal domain-like"/>
    <property type="match status" value="1"/>
</dbReference>
<feature type="region of interest" description="Disordered" evidence="4">
    <location>
        <begin position="17"/>
        <end position="67"/>
    </location>
</feature>
<dbReference type="InterPro" id="IPR022694">
    <property type="entry name" value="3-OHacyl-CoA_DH"/>
</dbReference>
<evidence type="ECO:0000259" key="5">
    <source>
        <dbReference type="Pfam" id="PF00725"/>
    </source>
</evidence>
<dbReference type="EMBL" id="JACXZS010000005">
    <property type="protein sequence ID" value="MBD3941862.1"/>
    <property type="molecule type" value="Genomic_DNA"/>
</dbReference>
<dbReference type="Gene3D" id="3.40.50.720">
    <property type="entry name" value="NAD(P)-binding Rossmann-like Domain"/>
    <property type="match status" value="1"/>
</dbReference>
<organism evidence="7 8">
    <name type="scientific">Microbacterium helvum</name>
    <dbReference type="NCBI Taxonomy" id="2773713"/>
    <lineage>
        <taxon>Bacteria</taxon>
        <taxon>Bacillati</taxon>
        <taxon>Actinomycetota</taxon>
        <taxon>Actinomycetes</taxon>
        <taxon>Micrococcales</taxon>
        <taxon>Microbacteriaceae</taxon>
        <taxon>Microbacterium</taxon>
    </lineage>
</organism>
<comment type="caution">
    <text evidence="7">The sequence shown here is derived from an EMBL/GenBank/DDBJ whole genome shotgun (WGS) entry which is preliminary data.</text>
</comment>
<dbReference type="Proteomes" id="UP000598426">
    <property type="component" value="Unassembled WGS sequence"/>
</dbReference>
<gene>
    <name evidence="7" type="ORF">IF188_09165</name>
</gene>
<dbReference type="Gene3D" id="1.10.1040.10">
    <property type="entry name" value="N-(1-d-carboxylethyl)-l-norvaline Dehydrogenase, domain 2"/>
    <property type="match status" value="1"/>
</dbReference>
<comment type="pathway">
    <text evidence="1">Lipid metabolism; butanoate metabolism.</text>
</comment>
<dbReference type="InterPro" id="IPR006108">
    <property type="entry name" value="3HC_DH_C"/>
</dbReference>
<comment type="similarity">
    <text evidence="2">Belongs to the 3-hydroxyacyl-CoA dehydrogenase family.</text>
</comment>
<evidence type="ECO:0000256" key="4">
    <source>
        <dbReference type="SAM" id="MobiDB-lite"/>
    </source>
</evidence>
<keyword evidence="3" id="KW-0560">Oxidoreductase</keyword>
<sequence>MAGDPARLVVERPRTLRLVAGAPRSATDSGDEASRDALEDDPLGGRGVSTRSAGSTSGQPSVPDRVGVIGGGRMGAGIAHAFVLAGAEVVVVERDEEAAVAASIRFTDSLRRSVERGATDRTAEELAGAVRTATDVAALAGCGLVVEAVPEDRGLKVDALARAEAVLAPDAALATNTSSISIDDLAAALARPQRFVGLHFFNPVPASQLVEVVTGTATEPGLIDDARAWIAALGKTAVVVRDSPGFASSRLGVALGLEAIRMLEEGVASAADIDAAMELGYRHPIGPLRTTDLVGLDVRLGIAEELRRELGERFAPPELLRRLVADGHLGRKSGRGFYEWSEQ</sequence>
<evidence type="ECO:0000256" key="1">
    <source>
        <dbReference type="ARBA" id="ARBA00005086"/>
    </source>
</evidence>
<evidence type="ECO:0000259" key="6">
    <source>
        <dbReference type="Pfam" id="PF02737"/>
    </source>
</evidence>
<dbReference type="Pfam" id="PF02737">
    <property type="entry name" value="3HCDH_N"/>
    <property type="match status" value="1"/>
</dbReference>
<dbReference type="PIRSF" id="PIRSF000105">
    <property type="entry name" value="HCDH"/>
    <property type="match status" value="1"/>
</dbReference>
<name>A0ABR8NMH1_9MICO</name>
<evidence type="ECO:0000256" key="2">
    <source>
        <dbReference type="ARBA" id="ARBA00009463"/>
    </source>
</evidence>
<evidence type="ECO:0000313" key="8">
    <source>
        <dbReference type="Proteomes" id="UP000598426"/>
    </source>
</evidence>
<dbReference type="Pfam" id="PF00725">
    <property type="entry name" value="3HCDH"/>
    <property type="match status" value="1"/>
</dbReference>